<sequence length="110" mass="11960">MYPTFSLSLSPSPVSLSTSITFEIGKPWPSSMFRLSQIPMALLPFSSSSPFFFTRTVKKVYGVVVVDAAALALGVTSLDLQFLILVKPVFSASLGLPHYKSVIFSQRLGL</sequence>
<evidence type="ECO:0000313" key="2">
    <source>
        <dbReference type="EMBL" id="PKI74091.1"/>
    </source>
</evidence>
<dbReference type="AlphaFoldDB" id="A0A218XJL1"/>
<organism evidence="1 3">
    <name type="scientific">Punica granatum</name>
    <name type="common">Pomegranate</name>
    <dbReference type="NCBI Taxonomy" id="22663"/>
    <lineage>
        <taxon>Eukaryota</taxon>
        <taxon>Viridiplantae</taxon>
        <taxon>Streptophyta</taxon>
        <taxon>Embryophyta</taxon>
        <taxon>Tracheophyta</taxon>
        <taxon>Spermatophyta</taxon>
        <taxon>Magnoliopsida</taxon>
        <taxon>eudicotyledons</taxon>
        <taxon>Gunneridae</taxon>
        <taxon>Pentapetalae</taxon>
        <taxon>rosids</taxon>
        <taxon>malvids</taxon>
        <taxon>Myrtales</taxon>
        <taxon>Lythraceae</taxon>
        <taxon>Punica</taxon>
    </lineage>
</organism>
<evidence type="ECO:0000313" key="1">
    <source>
        <dbReference type="EMBL" id="OWM85385.1"/>
    </source>
</evidence>
<comment type="caution">
    <text evidence="1">The sequence shown here is derived from an EMBL/GenBank/DDBJ whole genome shotgun (WGS) entry which is preliminary data.</text>
</comment>
<reference evidence="1" key="2">
    <citation type="submission" date="2017-06" db="EMBL/GenBank/DDBJ databases">
        <title>The pomegranate genome and the genomics of punicalagin biosynthesis.</title>
        <authorList>
            <person name="Xu C."/>
        </authorList>
    </citation>
    <scope>NUCLEOTIDE SEQUENCE [LARGE SCALE GENOMIC DNA]</scope>
    <source>
        <tissue evidence="1">Fresh leaf</tissue>
    </source>
</reference>
<dbReference type="EMBL" id="PGOL01000241">
    <property type="protein sequence ID" value="PKI74091.1"/>
    <property type="molecule type" value="Genomic_DNA"/>
</dbReference>
<reference evidence="3" key="1">
    <citation type="journal article" date="2017" name="Plant J.">
        <title>The pomegranate (Punica granatum L.) genome and the genomics of punicalagin biosynthesis.</title>
        <authorList>
            <person name="Qin G."/>
            <person name="Xu C."/>
            <person name="Ming R."/>
            <person name="Tang H."/>
            <person name="Guyot R."/>
            <person name="Kramer E.M."/>
            <person name="Hu Y."/>
            <person name="Yi X."/>
            <person name="Qi Y."/>
            <person name="Xu X."/>
            <person name="Gao Z."/>
            <person name="Pan H."/>
            <person name="Jian J."/>
            <person name="Tian Y."/>
            <person name="Yue Z."/>
            <person name="Xu Y."/>
        </authorList>
    </citation>
    <scope>NUCLEOTIDE SEQUENCE [LARGE SCALE GENOMIC DNA]</scope>
    <source>
        <strain evidence="3">cv. Dabenzi</strain>
    </source>
</reference>
<dbReference type="Proteomes" id="UP000197138">
    <property type="component" value="Unassembled WGS sequence"/>
</dbReference>
<accession>A0A218XJL1</accession>
<dbReference type="Proteomes" id="UP000233551">
    <property type="component" value="Unassembled WGS sequence"/>
</dbReference>
<reference evidence="2 4" key="3">
    <citation type="submission" date="2017-11" db="EMBL/GenBank/DDBJ databases">
        <title>De-novo sequencing of pomegranate (Punica granatum L.) genome.</title>
        <authorList>
            <person name="Akparov Z."/>
            <person name="Amiraslanov A."/>
            <person name="Hajiyeva S."/>
            <person name="Abbasov M."/>
            <person name="Kaur K."/>
            <person name="Hamwieh A."/>
            <person name="Solovyev V."/>
            <person name="Salamov A."/>
            <person name="Braich B."/>
            <person name="Kosarev P."/>
            <person name="Mahmoud A."/>
            <person name="Hajiyev E."/>
            <person name="Babayeva S."/>
            <person name="Izzatullayeva V."/>
            <person name="Mammadov A."/>
            <person name="Mammadov A."/>
            <person name="Sharifova S."/>
            <person name="Ojaghi J."/>
            <person name="Eynullazada K."/>
            <person name="Bayramov B."/>
            <person name="Abdulazimova A."/>
            <person name="Shahmuradov I."/>
        </authorList>
    </citation>
    <scope>NUCLEOTIDE SEQUENCE [LARGE SCALE GENOMIC DNA]</scope>
    <source>
        <strain evidence="2">AG2017</strain>
        <strain evidence="4">cv. AG2017</strain>
        <tissue evidence="2">Leaf</tissue>
    </source>
</reference>
<dbReference type="EMBL" id="MTKT01001276">
    <property type="protein sequence ID" value="OWM85385.1"/>
    <property type="molecule type" value="Genomic_DNA"/>
</dbReference>
<name>A0A218XJL1_PUNGR</name>
<gene>
    <name evidence="1" type="ORF">CDL15_Pgr019009</name>
    <name evidence="2" type="ORF">CRG98_005569</name>
</gene>
<keyword evidence="4" id="KW-1185">Reference proteome</keyword>
<protein>
    <submittedName>
        <fullName evidence="1">Uncharacterized protein</fullName>
    </submittedName>
</protein>
<evidence type="ECO:0000313" key="4">
    <source>
        <dbReference type="Proteomes" id="UP000233551"/>
    </source>
</evidence>
<proteinExistence type="predicted"/>
<evidence type="ECO:0000313" key="3">
    <source>
        <dbReference type="Proteomes" id="UP000197138"/>
    </source>
</evidence>